<dbReference type="EMBL" id="AECU01000138">
    <property type="protein sequence ID" value="EFQ06770.1"/>
    <property type="molecule type" value="Genomic_DNA"/>
</dbReference>
<dbReference type="HOGENOM" id="CLU_3061714_0_0_9"/>
<protein>
    <submittedName>
        <fullName evidence="1">Uncharacterized protein</fullName>
    </submittedName>
</protein>
<sequence>MIRDGIHLHSEYSLRLQKGYFGVKVLFVNKKRTKSESCRVRICPLAQGQFLRR</sequence>
<evidence type="ECO:0000313" key="2">
    <source>
        <dbReference type="Proteomes" id="UP000006028"/>
    </source>
</evidence>
<name>E2ZJ73_9FIRM</name>
<proteinExistence type="predicted"/>
<organism evidence="1 2">
    <name type="scientific">Faecalibacterium cf. prausnitzii KLE1255</name>
    <dbReference type="NCBI Taxonomy" id="748224"/>
    <lineage>
        <taxon>Bacteria</taxon>
        <taxon>Bacillati</taxon>
        <taxon>Bacillota</taxon>
        <taxon>Clostridia</taxon>
        <taxon>Eubacteriales</taxon>
        <taxon>Oscillospiraceae</taxon>
        <taxon>Faecalibacterium</taxon>
    </lineage>
</organism>
<dbReference type="Proteomes" id="UP000006028">
    <property type="component" value="Unassembled WGS sequence"/>
</dbReference>
<gene>
    <name evidence="1" type="ORF">HMPREF9436_01719</name>
</gene>
<dbReference type="AlphaFoldDB" id="E2ZJ73"/>
<dbReference type="BioCyc" id="FCF748224-HMP:GTSS-1776-MONOMER"/>
<dbReference type="STRING" id="748224.HMPREF9436_01719"/>
<reference evidence="1 2" key="1">
    <citation type="submission" date="2010-08" db="EMBL/GenBank/DDBJ databases">
        <authorList>
            <person name="Weinstock G."/>
            <person name="Sodergren E."/>
            <person name="Clifton S."/>
            <person name="Fulton L."/>
            <person name="Fulton B."/>
            <person name="Courtney L."/>
            <person name="Fronick C."/>
            <person name="Harrison M."/>
            <person name="Strong C."/>
            <person name="Farmer C."/>
            <person name="Delahaunty K."/>
            <person name="Markovic C."/>
            <person name="Hall O."/>
            <person name="Minx P."/>
            <person name="Tomlinson C."/>
            <person name="Mitreva M."/>
            <person name="Hou S."/>
            <person name="Chen J."/>
            <person name="Wollam A."/>
            <person name="Pepin K.H."/>
            <person name="Johnson M."/>
            <person name="Bhonagiri V."/>
            <person name="Zhang X."/>
            <person name="Suruliraj S."/>
            <person name="Warren W."/>
            <person name="Chinwalla A."/>
            <person name="Mardis E.R."/>
            <person name="Wilson R.K."/>
        </authorList>
    </citation>
    <scope>NUCLEOTIDE SEQUENCE [LARGE SCALE GENOMIC DNA]</scope>
    <source>
        <strain evidence="1 2">KLE1255</strain>
    </source>
</reference>
<comment type="caution">
    <text evidence="1">The sequence shown here is derived from an EMBL/GenBank/DDBJ whole genome shotgun (WGS) entry which is preliminary data.</text>
</comment>
<accession>E2ZJ73</accession>
<evidence type="ECO:0000313" key="1">
    <source>
        <dbReference type="EMBL" id="EFQ06770.1"/>
    </source>
</evidence>